<evidence type="ECO:0000313" key="1">
    <source>
        <dbReference type="EMBL" id="QHS94680.1"/>
    </source>
</evidence>
<dbReference type="EMBL" id="MN739229">
    <property type="protein sequence ID" value="QHS94680.1"/>
    <property type="molecule type" value="Genomic_DNA"/>
</dbReference>
<protein>
    <submittedName>
        <fullName evidence="1">Uncharacterized protein</fullName>
    </submittedName>
</protein>
<proteinExistence type="predicted"/>
<accession>A0A6C0BRJ7</accession>
<dbReference type="AlphaFoldDB" id="A0A6C0BRJ7"/>
<name>A0A6C0BRJ7_9ZZZZ</name>
<sequence length="182" mass="21191">MASTRFNNDTARIEKYLQESTGPGRYALNVPGNGLYMPFNEDPHIRLQKWGANESKHRIDIENELFSMQRGANRDLLSQQYDKTYKNKLSTHNYSVVNSQTDETRATNPAWNIRDIDIRQDVVLQLNPQENLEYKFNHNINTRNVEVDNYVPHYPNVSDNNNTPYCNWESVNIIGSVNQNNI</sequence>
<organism evidence="1">
    <name type="scientific">viral metagenome</name>
    <dbReference type="NCBI Taxonomy" id="1070528"/>
    <lineage>
        <taxon>unclassified sequences</taxon>
        <taxon>metagenomes</taxon>
        <taxon>organismal metagenomes</taxon>
    </lineage>
</organism>
<reference evidence="1" key="1">
    <citation type="journal article" date="2020" name="Nature">
        <title>Giant virus diversity and host interactions through global metagenomics.</title>
        <authorList>
            <person name="Schulz F."/>
            <person name="Roux S."/>
            <person name="Paez-Espino D."/>
            <person name="Jungbluth S."/>
            <person name="Walsh D.A."/>
            <person name="Denef V.J."/>
            <person name="McMahon K.D."/>
            <person name="Konstantinidis K.T."/>
            <person name="Eloe-Fadrosh E.A."/>
            <person name="Kyrpides N.C."/>
            <person name="Woyke T."/>
        </authorList>
    </citation>
    <scope>NUCLEOTIDE SEQUENCE</scope>
    <source>
        <strain evidence="1">GVMAG-M-3300018416-45</strain>
    </source>
</reference>